<dbReference type="Gene3D" id="3.40.50.1910">
    <property type="match status" value="3"/>
</dbReference>
<dbReference type="GO" id="GO:0016192">
    <property type="term" value="P:vesicle-mediated transport"/>
    <property type="evidence" value="ECO:0007669"/>
    <property type="project" value="InterPro"/>
</dbReference>
<dbReference type="EMBL" id="QCYY01003439">
    <property type="protein sequence ID" value="ROT63442.1"/>
    <property type="molecule type" value="Genomic_DNA"/>
</dbReference>
<dbReference type="InterPro" id="IPR036045">
    <property type="entry name" value="Sec1-like_sf"/>
</dbReference>
<dbReference type="AlphaFoldDB" id="A0A3R7SJD0"/>
<dbReference type="SUPFAM" id="SSF56815">
    <property type="entry name" value="Sec1/munc18-like (SM) proteins"/>
    <property type="match status" value="1"/>
</dbReference>
<evidence type="ECO:0000313" key="2">
    <source>
        <dbReference type="EMBL" id="ROT63442.1"/>
    </source>
</evidence>
<dbReference type="InterPro" id="IPR001619">
    <property type="entry name" value="Sec1-like"/>
</dbReference>
<gene>
    <name evidence="2" type="ORF">C7M84_018687</name>
</gene>
<keyword evidence="3" id="KW-1185">Reference proteome</keyword>
<protein>
    <recommendedName>
        <fullName evidence="4">Vacuolar protein sorting-associated protein 33A</fullName>
    </recommendedName>
</protein>
<dbReference type="Gene3D" id="1.25.40.850">
    <property type="match status" value="1"/>
</dbReference>
<reference evidence="2 3" key="2">
    <citation type="submission" date="2019-01" db="EMBL/GenBank/DDBJ databases">
        <title>The decoding of complex shrimp genome reveals the adaptation for benthos swimmer, frequently molting mechanism and breeding impact on genome.</title>
        <authorList>
            <person name="Sun Y."/>
            <person name="Gao Y."/>
            <person name="Yu Y."/>
        </authorList>
    </citation>
    <scope>NUCLEOTIDE SEQUENCE [LARGE SCALE GENOMIC DNA]</scope>
    <source>
        <tissue evidence="2">Muscle</tissue>
    </source>
</reference>
<dbReference type="OrthoDB" id="6354752at2759"/>
<dbReference type="FunFam" id="3.40.50.1910:FF:000005">
    <property type="entry name" value="vacuolar protein sorting-associated protein 33A isoform X1"/>
    <property type="match status" value="1"/>
</dbReference>
<dbReference type="InterPro" id="IPR043155">
    <property type="entry name" value="VPS33_dom3b"/>
</dbReference>
<organism evidence="2 3">
    <name type="scientific">Penaeus vannamei</name>
    <name type="common">Whiteleg shrimp</name>
    <name type="synonym">Litopenaeus vannamei</name>
    <dbReference type="NCBI Taxonomy" id="6689"/>
    <lineage>
        <taxon>Eukaryota</taxon>
        <taxon>Metazoa</taxon>
        <taxon>Ecdysozoa</taxon>
        <taxon>Arthropoda</taxon>
        <taxon>Crustacea</taxon>
        <taxon>Multicrustacea</taxon>
        <taxon>Malacostraca</taxon>
        <taxon>Eumalacostraca</taxon>
        <taxon>Eucarida</taxon>
        <taxon>Decapoda</taxon>
        <taxon>Dendrobranchiata</taxon>
        <taxon>Penaeoidea</taxon>
        <taxon>Penaeidae</taxon>
        <taxon>Penaeus</taxon>
    </lineage>
</organism>
<proteinExistence type="inferred from homology"/>
<dbReference type="InterPro" id="IPR027482">
    <property type="entry name" value="Sec1-like_dom2"/>
</dbReference>
<reference evidence="2 3" key="1">
    <citation type="submission" date="2018-04" db="EMBL/GenBank/DDBJ databases">
        <authorList>
            <person name="Zhang X."/>
            <person name="Yuan J."/>
            <person name="Li F."/>
            <person name="Xiang J."/>
        </authorList>
    </citation>
    <scope>NUCLEOTIDE SEQUENCE [LARGE SCALE GENOMIC DNA]</scope>
    <source>
        <tissue evidence="2">Muscle</tissue>
    </source>
</reference>
<evidence type="ECO:0000313" key="3">
    <source>
        <dbReference type="Proteomes" id="UP000283509"/>
    </source>
</evidence>
<dbReference type="Gene3D" id="3.40.50.2060">
    <property type="match status" value="1"/>
</dbReference>
<evidence type="ECO:0000256" key="1">
    <source>
        <dbReference type="ARBA" id="ARBA00009884"/>
    </source>
</evidence>
<dbReference type="PANTHER" id="PTHR11679">
    <property type="entry name" value="VESICLE PROTEIN SORTING-ASSOCIATED"/>
    <property type="match status" value="1"/>
</dbReference>
<accession>A0A3R7SJD0</accession>
<comment type="similarity">
    <text evidence="1">Belongs to the STXBP/unc-18/SEC1 family.</text>
</comment>
<dbReference type="STRING" id="6689.A0A3R7SJD0"/>
<sequence>MKNEAIVWDEQLAGAFSHVADYAFLKSHDVCKMFYICPKKLPSYNVAHMIFLSRPQTKLMDAINQQIRMEEIQGSSNKKEYHLWLVPRISLLCERRLQEHGVHGSFSSIRELPLLLFRLESDLVSMELPMCYRDLQLDSDPSGLFLVAESLMSVQGIFGLIPNIYGKGHAAKQVYELMVRMRREMGGNEPQVTPQIDQLILIDRSVDLITPLATQLTYEGLIDQFFQINNCTVKLPGEKFAPATTDSSTSEDSAFQETKTIHLSSSEALFAEIRDCNFSAVGPRLSRHAKSVVAQYEERHAAKTVGELKQFVQRIPQMEVYKQSVATHTTIAELIQEQTASGNFRPALQLEQEFLKGLDTDKVNPFIEDCIAQKEPLEVVLRLICLQCIVNSGFKPKVLEQYKREIIHTYGFEHFLTLENLEKAGLLHVQQGRSTYATIRKTMQLTVDDVSEHDPTDMSYVHSGYAPLSARLVEFLQSPGWRAITGVLQLLPGPTLTETQQLPSALRQRRGSGGSVQSGGEGGTALVFFIGGCTYSEIAALRFLTSRVDQGGPEYVIATTKILNGSSFLQSLSEELVP</sequence>
<comment type="caution">
    <text evidence="2">The sequence shown here is derived from an EMBL/GenBank/DDBJ whole genome shotgun (WGS) entry which is preliminary data.</text>
</comment>
<name>A0A3R7SJD0_PENVA</name>
<evidence type="ECO:0008006" key="4">
    <source>
        <dbReference type="Google" id="ProtNLM"/>
    </source>
</evidence>
<dbReference type="Proteomes" id="UP000283509">
    <property type="component" value="Unassembled WGS sequence"/>
</dbReference>
<dbReference type="Pfam" id="PF00995">
    <property type="entry name" value="Sec1"/>
    <property type="match status" value="1"/>
</dbReference>
<dbReference type="InterPro" id="IPR043154">
    <property type="entry name" value="Sec-1-like_dom1"/>
</dbReference>